<sequence length="102" mass="11441">MGRGMATNVHNELRSDQAGSKSCEWRQYGTGRGRRLHNDMWATAFFPKVQLLRSARAEQEAGRGRQAEAGGSWHLHAICVMEGEGRGREATMIELIRNRSEA</sequence>
<accession>A0ABM1PTG0</accession>
<reference evidence="3" key="3">
    <citation type="submission" date="2025-08" db="UniProtKB">
        <authorList>
            <consortium name="RefSeq"/>
        </authorList>
    </citation>
    <scope>IDENTIFICATION</scope>
    <source>
        <tissue evidence="3">Whole organism</tissue>
    </source>
</reference>
<keyword evidence="2" id="KW-1185">Reference proteome</keyword>
<evidence type="ECO:0000313" key="2">
    <source>
        <dbReference type="Proteomes" id="UP000694904"/>
    </source>
</evidence>
<dbReference type="Proteomes" id="UP000694904">
    <property type="component" value="Chromosome X"/>
</dbReference>
<reference evidence="2" key="1">
    <citation type="journal article" date="1997" name="Nucleic Acids Res.">
        <title>tRNAscan-SE: a program for improved detection of transfer RNA genes in genomic sequence.</title>
        <authorList>
            <person name="Lowe T.M."/>
            <person name="Eddy S.R."/>
        </authorList>
    </citation>
    <scope>NUCLEOTIDE SEQUENCE [LARGE SCALE GENOMIC DNA]</scope>
</reference>
<reference evidence="2" key="2">
    <citation type="journal article" date="2016" name="G3 (Bethesda)">
        <title>Genome Evolution in Three Species of Cactophilic Drosophila.</title>
        <authorList>
            <person name="Sanchez-Flores A."/>
            <person name="Penazola F."/>
            <person name="Carpinteyro-Ponce J."/>
            <person name="Nazario-Yepiz N."/>
            <person name="Abreu-Goodger C."/>
            <person name="Machado C.A."/>
            <person name="Markow T.A."/>
        </authorList>
    </citation>
    <scope>NUCLEOTIDE SEQUENCE [LARGE SCALE GENOMIC DNA]</scope>
</reference>
<feature type="region of interest" description="Disordered" evidence="1">
    <location>
        <begin position="1"/>
        <end position="24"/>
    </location>
</feature>
<protein>
    <submittedName>
        <fullName evidence="3">Uncharacterized protein LOC108618830</fullName>
    </submittedName>
</protein>
<evidence type="ECO:0000256" key="1">
    <source>
        <dbReference type="SAM" id="MobiDB-lite"/>
    </source>
</evidence>
<dbReference type="RefSeq" id="XP_017870496.1">
    <property type="nucleotide sequence ID" value="XM_018015007.1"/>
</dbReference>
<proteinExistence type="predicted"/>
<name>A0ABM1PTG0_DROAR</name>
<organism evidence="2 3">
    <name type="scientific">Drosophila arizonae</name>
    <name type="common">Fruit fly</name>
    <dbReference type="NCBI Taxonomy" id="7263"/>
    <lineage>
        <taxon>Eukaryota</taxon>
        <taxon>Metazoa</taxon>
        <taxon>Ecdysozoa</taxon>
        <taxon>Arthropoda</taxon>
        <taxon>Hexapoda</taxon>
        <taxon>Insecta</taxon>
        <taxon>Pterygota</taxon>
        <taxon>Neoptera</taxon>
        <taxon>Endopterygota</taxon>
        <taxon>Diptera</taxon>
        <taxon>Brachycera</taxon>
        <taxon>Muscomorpha</taxon>
        <taxon>Ephydroidea</taxon>
        <taxon>Drosophilidae</taxon>
        <taxon>Drosophila</taxon>
    </lineage>
</organism>
<dbReference type="GeneID" id="108618830"/>
<gene>
    <name evidence="3" type="primary">LOC108618830</name>
</gene>
<evidence type="ECO:0000313" key="3">
    <source>
        <dbReference type="RefSeq" id="XP_017870496.1"/>
    </source>
</evidence>